<dbReference type="SUPFAM" id="SSF50952">
    <property type="entry name" value="Soluble quinoprotein glucose dehydrogenase"/>
    <property type="match status" value="1"/>
</dbReference>
<dbReference type="Pfam" id="PF07995">
    <property type="entry name" value="GSDH"/>
    <property type="match status" value="2"/>
</dbReference>
<dbReference type="PANTHER" id="PTHR19328:SF75">
    <property type="entry name" value="ALDOSE SUGAR DEHYDROGENASE YLII"/>
    <property type="match status" value="1"/>
</dbReference>
<dbReference type="EMBL" id="JACYTR010000038">
    <property type="protein sequence ID" value="MBD8527038.1"/>
    <property type="molecule type" value="Genomic_DNA"/>
</dbReference>
<proteinExistence type="predicted"/>
<evidence type="ECO:0000313" key="2">
    <source>
        <dbReference type="EMBL" id="MBD8527038.1"/>
    </source>
</evidence>
<gene>
    <name evidence="2" type="ORF">IFO71_14950</name>
</gene>
<name>A0AAW3ZM51_9GAMM</name>
<protein>
    <submittedName>
        <fullName evidence="2">PQQ-dependent sugar dehydrogenase</fullName>
    </submittedName>
</protein>
<dbReference type="InterPro" id="IPR012938">
    <property type="entry name" value="Glc/Sorbosone_DH"/>
</dbReference>
<keyword evidence="3" id="KW-1185">Reference proteome</keyword>
<reference evidence="2 3" key="1">
    <citation type="submission" date="2020-09" db="EMBL/GenBank/DDBJ databases">
        <title>Pseudoxanthomonas sp. CAU 1598 isolated from sand of Yaerae Beach.</title>
        <authorList>
            <person name="Kim W."/>
        </authorList>
    </citation>
    <scope>NUCLEOTIDE SEQUENCE [LARGE SCALE GENOMIC DNA]</scope>
    <source>
        <strain evidence="2 3">CAU 1598</strain>
    </source>
</reference>
<evidence type="ECO:0000313" key="3">
    <source>
        <dbReference type="Proteomes" id="UP000613768"/>
    </source>
</evidence>
<evidence type="ECO:0000259" key="1">
    <source>
        <dbReference type="Pfam" id="PF07995"/>
    </source>
</evidence>
<organism evidence="2 3">
    <name type="scientific">Pseudomarimonas arenosa</name>
    <dbReference type="NCBI Taxonomy" id="2774145"/>
    <lineage>
        <taxon>Bacteria</taxon>
        <taxon>Pseudomonadati</taxon>
        <taxon>Pseudomonadota</taxon>
        <taxon>Gammaproteobacteria</taxon>
        <taxon>Lysobacterales</taxon>
        <taxon>Lysobacteraceae</taxon>
        <taxon>Pseudomarimonas</taxon>
    </lineage>
</organism>
<comment type="caution">
    <text evidence="2">The sequence shown here is derived from an EMBL/GenBank/DDBJ whole genome shotgun (WGS) entry which is preliminary data.</text>
</comment>
<feature type="domain" description="Glucose/Sorbosone dehydrogenase" evidence="1">
    <location>
        <begin position="239"/>
        <end position="402"/>
    </location>
</feature>
<dbReference type="InterPro" id="IPR011041">
    <property type="entry name" value="Quinoprot_gluc/sorb_DH_b-prop"/>
</dbReference>
<sequence>MVILGLSVGGAAVQAGEVTPDLRLETVVSGFVLPVAVRNAGDSRLFVVEQNGRIRVVSGGTVLATPFLDFTANAPATGFTGQSSASERGLLGLAFAPDYATSGLFYVNYTDGQGDTVIARYQVSGDPDVANPASAAIVLRIDQDFTNHNGGDLHFGPDGYLYIGMGDGGSSNDPCNRGQTLLTASLNNAGSCAVDAGFLGNGGQSESRALLGKLLRIDVSTAGSETERCGLATGSVGYSIPLDNPYAGTDGVCDEVFASGLRNPWRFSFDRLTGDIWIADVGQGAREEVDVLPAGQVGLNFGWRCREGFLATGLSGCGSPPPFTDPVLDYDRSFGQSITGGYRYRGPQQPLDGVYFFADFASGLHMAAIERSSGYQRVDWRDSGGNFSSFGEDQDGELYVLNYGAGSLQRLVTDTRFRGDFESESAF</sequence>
<feature type="domain" description="Glucose/Sorbosone dehydrogenase" evidence="1">
    <location>
        <begin position="34"/>
        <end position="204"/>
    </location>
</feature>
<dbReference type="AlphaFoldDB" id="A0AAW3ZM51"/>
<dbReference type="PANTHER" id="PTHR19328">
    <property type="entry name" value="HEDGEHOG-INTERACTING PROTEIN"/>
    <property type="match status" value="1"/>
</dbReference>
<dbReference type="Gene3D" id="2.120.10.30">
    <property type="entry name" value="TolB, C-terminal domain"/>
    <property type="match status" value="1"/>
</dbReference>
<dbReference type="Proteomes" id="UP000613768">
    <property type="component" value="Unassembled WGS sequence"/>
</dbReference>
<accession>A0AAW3ZM51</accession>
<dbReference type="InterPro" id="IPR011042">
    <property type="entry name" value="6-blade_b-propeller_TolB-like"/>
</dbReference>